<dbReference type="InterPro" id="IPR018460">
    <property type="entry name" value="Battenin_disease_Cln3_subgr"/>
</dbReference>
<proteinExistence type="inferred from homology"/>
<evidence type="ECO:0000313" key="9">
    <source>
        <dbReference type="EMBL" id="KAF2636516.1"/>
    </source>
</evidence>
<dbReference type="SUPFAM" id="SSF103473">
    <property type="entry name" value="MFS general substrate transporter"/>
    <property type="match status" value="1"/>
</dbReference>
<dbReference type="Pfam" id="PF02487">
    <property type="entry name" value="CLN3"/>
    <property type="match status" value="1"/>
</dbReference>
<name>A0A6A6RMM4_9PLEO</name>
<keyword evidence="3" id="KW-0813">Transport</keyword>
<feature type="transmembrane region" description="Helical" evidence="8">
    <location>
        <begin position="89"/>
        <end position="107"/>
    </location>
</feature>
<protein>
    <recommendedName>
        <fullName evidence="8">Protein BTN</fullName>
    </recommendedName>
</protein>
<dbReference type="InterPro" id="IPR036259">
    <property type="entry name" value="MFS_trans_sf"/>
</dbReference>
<dbReference type="PIRSF" id="PIRSF015974">
    <property type="entry name" value="CLN3_BTN1"/>
    <property type="match status" value="1"/>
</dbReference>
<gene>
    <name evidence="9" type="ORF">P280DRAFT_473063</name>
</gene>
<feature type="transmembrane region" description="Helical" evidence="8">
    <location>
        <begin position="370"/>
        <end position="389"/>
    </location>
</feature>
<keyword evidence="4 8" id="KW-0812">Transmembrane</keyword>
<evidence type="ECO:0000256" key="4">
    <source>
        <dbReference type="ARBA" id="ARBA00022692"/>
    </source>
</evidence>
<keyword evidence="7 8" id="KW-0472">Membrane</keyword>
<dbReference type="PANTHER" id="PTHR10981">
    <property type="entry name" value="BATTENIN"/>
    <property type="match status" value="1"/>
</dbReference>
<dbReference type="PANTHER" id="PTHR10981:SF0">
    <property type="entry name" value="BATTENIN"/>
    <property type="match status" value="1"/>
</dbReference>
<organism evidence="9 10">
    <name type="scientific">Massarina eburnea CBS 473.64</name>
    <dbReference type="NCBI Taxonomy" id="1395130"/>
    <lineage>
        <taxon>Eukaryota</taxon>
        <taxon>Fungi</taxon>
        <taxon>Dikarya</taxon>
        <taxon>Ascomycota</taxon>
        <taxon>Pezizomycotina</taxon>
        <taxon>Dothideomycetes</taxon>
        <taxon>Pleosporomycetidae</taxon>
        <taxon>Pleosporales</taxon>
        <taxon>Massarineae</taxon>
        <taxon>Massarinaceae</taxon>
        <taxon>Massarina</taxon>
    </lineage>
</organism>
<evidence type="ECO:0000256" key="7">
    <source>
        <dbReference type="ARBA" id="ARBA00023136"/>
    </source>
</evidence>
<sequence length="448" mass="48927">MPLPMPGSGAFKARMKVLFDGADTRVMCAFWLFGLINNVLYVIILSSALDLVGPNVPKGVVLLADVIPSFLTKLCAPYFIHKIPYNMRILIFVALSAAGMLVIALTPQLLDARSIGMKMFGVVLASLSSGGGELSFLGLTHYYGHFALASWGSGTGGAGLIGAGAYAIFTTTLQISPRNSLLAFSFLPVIMLISFFIILPRGPLQASYSKAAGYEAIENDEHPDDHADLHAPHEDHETLLASSIHSSSGRSFSANSSGLKSSYNGFQANLSRARGLFFPYMLPLLLVYIAEYTINQGVAPTLLFPLASSPFDEYRSFYSTYNAIYQVGVFISRSSTPFIRIHHLYLPSILQVANLTLLTLHAMFNFIPHFYIVCIIVFWEGLLGGLVYVSTFAEITDNVPKEDREFSLGATSVSDSGGICIAGFVGMAFEVWLCRWQVDHGRNYCKMQ</sequence>
<keyword evidence="6 8" id="KW-1133">Transmembrane helix</keyword>
<keyword evidence="10" id="KW-1185">Reference proteome</keyword>
<evidence type="ECO:0000256" key="3">
    <source>
        <dbReference type="ARBA" id="ARBA00022448"/>
    </source>
</evidence>
<dbReference type="PRINTS" id="PR01315">
    <property type="entry name" value="BATTENIN"/>
</dbReference>
<dbReference type="GO" id="GO:0006865">
    <property type="term" value="P:amino acid transport"/>
    <property type="evidence" value="ECO:0007669"/>
    <property type="project" value="UniProtKB-KW"/>
</dbReference>
<comment type="similarity">
    <text evidence="2 8">Belongs to the battenin family.</text>
</comment>
<keyword evidence="5" id="KW-0029">Amino-acid transport</keyword>
<dbReference type="InterPro" id="IPR003492">
    <property type="entry name" value="Battenin_disease_Cln3"/>
</dbReference>
<dbReference type="Proteomes" id="UP000799753">
    <property type="component" value="Unassembled WGS sequence"/>
</dbReference>
<evidence type="ECO:0000313" key="10">
    <source>
        <dbReference type="Proteomes" id="UP000799753"/>
    </source>
</evidence>
<dbReference type="GO" id="GO:0051453">
    <property type="term" value="P:regulation of intracellular pH"/>
    <property type="evidence" value="ECO:0007669"/>
    <property type="project" value="TreeGrafter"/>
</dbReference>
<dbReference type="EMBL" id="MU006798">
    <property type="protein sequence ID" value="KAF2636516.1"/>
    <property type="molecule type" value="Genomic_DNA"/>
</dbReference>
<keyword evidence="8" id="KW-0926">Vacuole</keyword>
<reference evidence="9" key="1">
    <citation type="journal article" date="2020" name="Stud. Mycol.">
        <title>101 Dothideomycetes genomes: a test case for predicting lifestyles and emergence of pathogens.</title>
        <authorList>
            <person name="Haridas S."/>
            <person name="Albert R."/>
            <person name="Binder M."/>
            <person name="Bloem J."/>
            <person name="Labutti K."/>
            <person name="Salamov A."/>
            <person name="Andreopoulos B."/>
            <person name="Baker S."/>
            <person name="Barry K."/>
            <person name="Bills G."/>
            <person name="Bluhm B."/>
            <person name="Cannon C."/>
            <person name="Castanera R."/>
            <person name="Culley D."/>
            <person name="Daum C."/>
            <person name="Ezra D."/>
            <person name="Gonzalez J."/>
            <person name="Henrissat B."/>
            <person name="Kuo A."/>
            <person name="Liang C."/>
            <person name="Lipzen A."/>
            <person name="Lutzoni F."/>
            <person name="Magnuson J."/>
            <person name="Mondo S."/>
            <person name="Nolan M."/>
            <person name="Ohm R."/>
            <person name="Pangilinan J."/>
            <person name="Park H.-J."/>
            <person name="Ramirez L."/>
            <person name="Alfaro M."/>
            <person name="Sun H."/>
            <person name="Tritt A."/>
            <person name="Yoshinaga Y."/>
            <person name="Zwiers L.-H."/>
            <person name="Turgeon B."/>
            <person name="Goodwin S."/>
            <person name="Spatafora J."/>
            <person name="Crous P."/>
            <person name="Grigoriev I."/>
        </authorList>
    </citation>
    <scope>NUCLEOTIDE SEQUENCE</scope>
    <source>
        <strain evidence="9">CBS 473.64</strain>
    </source>
</reference>
<evidence type="ECO:0000256" key="2">
    <source>
        <dbReference type="ARBA" id="ARBA00007467"/>
    </source>
</evidence>
<feature type="transmembrane region" description="Helical" evidence="8">
    <location>
        <begin position="146"/>
        <end position="169"/>
    </location>
</feature>
<evidence type="ECO:0000256" key="6">
    <source>
        <dbReference type="ARBA" id="ARBA00022989"/>
    </source>
</evidence>
<evidence type="ECO:0000256" key="5">
    <source>
        <dbReference type="ARBA" id="ARBA00022970"/>
    </source>
</evidence>
<feature type="transmembrane region" description="Helical" evidence="8">
    <location>
        <begin position="60"/>
        <end position="80"/>
    </location>
</feature>
<feature type="transmembrane region" description="Helical" evidence="8">
    <location>
        <begin position="26"/>
        <end position="48"/>
    </location>
</feature>
<evidence type="ECO:0000256" key="1">
    <source>
        <dbReference type="ARBA" id="ARBA00004127"/>
    </source>
</evidence>
<dbReference type="GO" id="GO:0005774">
    <property type="term" value="C:vacuolar membrane"/>
    <property type="evidence" value="ECO:0007669"/>
    <property type="project" value="UniProtKB-SubCell"/>
</dbReference>
<dbReference type="AlphaFoldDB" id="A0A6A6RMM4"/>
<evidence type="ECO:0000256" key="8">
    <source>
        <dbReference type="RuleBase" id="RU361113"/>
    </source>
</evidence>
<feature type="transmembrane region" description="Helical" evidence="8">
    <location>
        <begin position="276"/>
        <end position="294"/>
    </location>
</feature>
<dbReference type="GO" id="GO:0012505">
    <property type="term" value="C:endomembrane system"/>
    <property type="evidence" value="ECO:0007669"/>
    <property type="project" value="UniProtKB-SubCell"/>
</dbReference>
<comment type="subcellular location">
    <subcellularLocation>
        <location evidence="1">Endomembrane system</location>
        <topology evidence="1">Multi-pass membrane protein</topology>
    </subcellularLocation>
    <subcellularLocation>
        <location evidence="8">Vacuole membrane</location>
        <topology evidence="8">Multi-pass membrane protein</topology>
    </subcellularLocation>
</comment>
<feature type="transmembrane region" description="Helical" evidence="8">
    <location>
        <begin position="181"/>
        <end position="199"/>
    </location>
</feature>
<accession>A0A6A6RMM4</accession>
<dbReference type="OrthoDB" id="5965864at2759"/>